<dbReference type="Proteomes" id="UP000650524">
    <property type="component" value="Unassembled WGS sequence"/>
</dbReference>
<dbReference type="Gene3D" id="3.40.50.300">
    <property type="entry name" value="P-loop containing nucleotide triphosphate hydrolases"/>
    <property type="match status" value="1"/>
</dbReference>
<accession>A0A8J6T9E5</accession>
<evidence type="ECO:0000313" key="2">
    <source>
        <dbReference type="Proteomes" id="UP000650524"/>
    </source>
</evidence>
<dbReference type="EMBL" id="JACNJD010000258">
    <property type="protein sequence ID" value="MBC8178146.1"/>
    <property type="molecule type" value="Genomic_DNA"/>
</dbReference>
<dbReference type="GO" id="GO:0016301">
    <property type="term" value="F:kinase activity"/>
    <property type="evidence" value="ECO:0007669"/>
    <property type="project" value="UniProtKB-KW"/>
</dbReference>
<dbReference type="InterPro" id="IPR027417">
    <property type="entry name" value="P-loop_NTPase"/>
</dbReference>
<dbReference type="Pfam" id="PF13189">
    <property type="entry name" value="Cytidylate_kin2"/>
    <property type="match status" value="1"/>
</dbReference>
<keyword evidence="1" id="KW-0418">Kinase</keyword>
<sequence length="287" mass="32823">MEFKMSIITITRGSYSRGEEVAETVARRLGFRCISRETLLTVSEEFNIPEIEHFLSFEKGPTRLELTSSQKEKCLAYVQLVLLRDFQKDDVVHHGVAGHFFVRGIEHGLKALIIEDIEDRMRISMELEGLSRKDALISLKRSDEPIIEWGRHLYGVHPWDSKLYDLVIHTKQIPVDFAADMICRAVELESFQTTPRSQQTLDNLLLAAEVKWALIDLNPHAEVSCLDGLVTVKTVLETVSSKSQEERDKLADQVRKITRKIPGVKEVNIDVALYPIGEAFQFREHSH</sequence>
<proteinExistence type="predicted"/>
<comment type="caution">
    <text evidence="1">The sequence shown here is derived from an EMBL/GenBank/DDBJ whole genome shotgun (WGS) entry which is preliminary data.</text>
</comment>
<gene>
    <name evidence="1" type="ORF">H8E19_12135</name>
</gene>
<evidence type="ECO:0000313" key="1">
    <source>
        <dbReference type="EMBL" id="MBC8178146.1"/>
    </source>
</evidence>
<name>A0A8J6T9E5_9DELT</name>
<protein>
    <submittedName>
        <fullName evidence="1">Cytidylate kinase-like family protein</fullName>
    </submittedName>
</protein>
<dbReference type="AlphaFoldDB" id="A0A8J6T9E5"/>
<reference evidence="1 2" key="1">
    <citation type="submission" date="2020-08" db="EMBL/GenBank/DDBJ databases">
        <title>Bridging the membrane lipid divide: bacteria of the FCB group superphylum have the potential to synthesize archaeal ether lipids.</title>
        <authorList>
            <person name="Villanueva L."/>
            <person name="Von Meijenfeldt F.A.B."/>
            <person name="Westbye A.B."/>
            <person name="Yadav S."/>
            <person name="Hopmans E.C."/>
            <person name="Dutilh B.E."/>
            <person name="Sinninghe Damste J.S."/>
        </authorList>
    </citation>
    <scope>NUCLEOTIDE SEQUENCE [LARGE SCALE GENOMIC DNA]</scope>
    <source>
        <strain evidence="1">NIOZ-UU27</strain>
    </source>
</reference>
<organism evidence="1 2">
    <name type="scientific">Candidatus Desulfacyla euxinica</name>
    <dbReference type="NCBI Taxonomy" id="2841693"/>
    <lineage>
        <taxon>Bacteria</taxon>
        <taxon>Deltaproteobacteria</taxon>
        <taxon>Candidatus Desulfacyla</taxon>
    </lineage>
</organism>
<keyword evidence="1" id="KW-0808">Transferase</keyword>